<keyword evidence="2" id="KW-1185">Reference proteome</keyword>
<name>A0A4C1XSE2_EUMVA</name>
<proteinExistence type="predicted"/>
<organism evidence="1 2">
    <name type="scientific">Eumeta variegata</name>
    <name type="common">Bagworm moth</name>
    <name type="synonym">Eumeta japonica</name>
    <dbReference type="NCBI Taxonomy" id="151549"/>
    <lineage>
        <taxon>Eukaryota</taxon>
        <taxon>Metazoa</taxon>
        <taxon>Ecdysozoa</taxon>
        <taxon>Arthropoda</taxon>
        <taxon>Hexapoda</taxon>
        <taxon>Insecta</taxon>
        <taxon>Pterygota</taxon>
        <taxon>Neoptera</taxon>
        <taxon>Endopterygota</taxon>
        <taxon>Lepidoptera</taxon>
        <taxon>Glossata</taxon>
        <taxon>Ditrysia</taxon>
        <taxon>Tineoidea</taxon>
        <taxon>Psychidae</taxon>
        <taxon>Oiketicinae</taxon>
        <taxon>Eumeta</taxon>
    </lineage>
</organism>
<evidence type="ECO:0000313" key="1">
    <source>
        <dbReference type="EMBL" id="GBP65107.1"/>
    </source>
</evidence>
<evidence type="ECO:0000313" key="2">
    <source>
        <dbReference type="Proteomes" id="UP000299102"/>
    </source>
</evidence>
<comment type="caution">
    <text evidence="1">The sequence shown here is derived from an EMBL/GenBank/DDBJ whole genome shotgun (WGS) entry which is preliminary data.</text>
</comment>
<dbReference type="AlphaFoldDB" id="A0A4C1XSE2"/>
<accession>A0A4C1XSE2</accession>
<protein>
    <submittedName>
        <fullName evidence="1">Uncharacterized protein</fullName>
    </submittedName>
</protein>
<sequence>MVFTRLKQQYEKTVTDKFCERRASDAAGDRRRTPPRSDRWSVRESLARASKSLCPLESCRLKSGAERRQIGVQCDTRRKDLDSYVMCRSTFPKNNDVFRRPSHQRSRWFHKRARPIEGHQFRAFRALQRPNGALGGESDQIVFFRSGQALDFMTSRVSADRRLLMAVFFKPLVTNELINESFIPSRSLLRWISMGSFRFESNVLDLLSHHRRRWWGYSHYKSEYRTVFPLHATARWDLDENSGKPCVAS</sequence>
<reference evidence="1 2" key="1">
    <citation type="journal article" date="2019" name="Commun. Biol.">
        <title>The bagworm genome reveals a unique fibroin gene that provides high tensile strength.</title>
        <authorList>
            <person name="Kono N."/>
            <person name="Nakamura H."/>
            <person name="Ohtoshi R."/>
            <person name="Tomita M."/>
            <person name="Numata K."/>
            <person name="Arakawa K."/>
        </authorList>
    </citation>
    <scope>NUCLEOTIDE SEQUENCE [LARGE SCALE GENOMIC DNA]</scope>
</reference>
<dbReference type="EMBL" id="BGZK01000919">
    <property type="protein sequence ID" value="GBP65107.1"/>
    <property type="molecule type" value="Genomic_DNA"/>
</dbReference>
<dbReference type="Proteomes" id="UP000299102">
    <property type="component" value="Unassembled WGS sequence"/>
</dbReference>
<gene>
    <name evidence="1" type="ORF">EVAR_5253_1</name>
</gene>